<keyword evidence="2" id="KW-1185">Reference proteome</keyword>
<organism evidence="1 2">
    <name type="scientific">Skermanella aerolata</name>
    <dbReference type="NCBI Taxonomy" id="393310"/>
    <lineage>
        <taxon>Bacteria</taxon>
        <taxon>Pseudomonadati</taxon>
        <taxon>Pseudomonadota</taxon>
        <taxon>Alphaproteobacteria</taxon>
        <taxon>Rhodospirillales</taxon>
        <taxon>Azospirillaceae</taxon>
        <taxon>Skermanella</taxon>
    </lineage>
</organism>
<dbReference type="InterPro" id="IPR009531">
    <property type="entry name" value="DUF1150"/>
</dbReference>
<dbReference type="OrthoDB" id="8449790at2"/>
<dbReference type="RefSeq" id="WP_044429560.1">
    <property type="nucleotide sequence ID" value="NZ_BJYZ01000020.1"/>
</dbReference>
<protein>
    <recommendedName>
        <fullName evidence="3">DUF1150 domain-containing protein</fullName>
    </recommendedName>
</protein>
<comment type="caution">
    <text evidence="1">The sequence shown here is derived from an EMBL/GenBank/DDBJ whole genome shotgun (WGS) entry which is preliminary data.</text>
</comment>
<gene>
    <name evidence="1" type="ORF">SAE02_43930</name>
</gene>
<name>A0A512DUW4_9PROT</name>
<dbReference type="AlphaFoldDB" id="A0A512DUW4"/>
<evidence type="ECO:0000313" key="2">
    <source>
        <dbReference type="Proteomes" id="UP000321523"/>
    </source>
</evidence>
<sequence>MNTSQNTLRQISSQDFVAFGVNDLAYIKVVDVDGSTGYAIHAADGTPLTVMQEREAAFAAVRQHELEPVSVH</sequence>
<dbReference type="EMBL" id="BJYZ01000020">
    <property type="protein sequence ID" value="GEO40245.1"/>
    <property type="molecule type" value="Genomic_DNA"/>
</dbReference>
<accession>A0A512DUW4</accession>
<proteinExistence type="predicted"/>
<reference evidence="1 2" key="1">
    <citation type="submission" date="2019-07" db="EMBL/GenBank/DDBJ databases">
        <title>Whole genome shotgun sequence of Skermanella aerolata NBRC 106429.</title>
        <authorList>
            <person name="Hosoyama A."/>
            <person name="Uohara A."/>
            <person name="Ohji S."/>
            <person name="Ichikawa N."/>
        </authorList>
    </citation>
    <scope>NUCLEOTIDE SEQUENCE [LARGE SCALE GENOMIC DNA]</scope>
    <source>
        <strain evidence="1 2">NBRC 106429</strain>
    </source>
</reference>
<evidence type="ECO:0008006" key="3">
    <source>
        <dbReference type="Google" id="ProtNLM"/>
    </source>
</evidence>
<dbReference type="Pfam" id="PF06620">
    <property type="entry name" value="DUF1150"/>
    <property type="match status" value="1"/>
</dbReference>
<evidence type="ECO:0000313" key="1">
    <source>
        <dbReference type="EMBL" id="GEO40245.1"/>
    </source>
</evidence>
<dbReference type="Proteomes" id="UP000321523">
    <property type="component" value="Unassembled WGS sequence"/>
</dbReference>